<dbReference type="InterPro" id="IPR048258">
    <property type="entry name" value="Cyclins_cyclin-box"/>
</dbReference>
<evidence type="ECO:0000256" key="1">
    <source>
        <dbReference type="ARBA" id="ARBA00022618"/>
    </source>
</evidence>
<evidence type="ECO:0000259" key="5">
    <source>
        <dbReference type="SMART" id="SM00385"/>
    </source>
</evidence>
<dbReference type="InterPro" id="IPR006671">
    <property type="entry name" value="Cyclin_N"/>
</dbReference>
<name>A0ABD3JIX6_EUCGL</name>
<comment type="similarity">
    <text evidence="4">Belongs to the cyclin family.</text>
</comment>
<proteinExistence type="inferred from homology"/>
<evidence type="ECO:0000256" key="3">
    <source>
        <dbReference type="ARBA" id="ARBA00023306"/>
    </source>
</evidence>
<feature type="domain" description="Cyclin-like" evidence="5">
    <location>
        <begin position="100"/>
        <end position="186"/>
    </location>
</feature>
<dbReference type="AlphaFoldDB" id="A0ABD3JIX6"/>
<evidence type="ECO:0000313" key="7">
    <source>
        <dbReference type="Proteomes" id="UP001634007"/>
    </source>
</evidence>
<dbReference type="Proteomes" id="UP001634007">
    <property type="component" value="Unassembled WGS sequence"/>
</dbReference>
<dbReference type="InterPro" id="IPR039361">
    <property type="entry name" value="Cyclin"/>
</dbReference>
<evidence type="ECO:0000313" key="6">
    <source>
        <dbReference type="EMBL" id="KAL3726219.1"/>
    </source>
</evidence>
<dbReference type="Pfam" id="PF00134">
    <property type="entry name" value="Cyclin_N"/>
    <property type="match status" value="1"/>
</dbReference>
<dbReference type="InterPro" id="IPR036915">
    <property type="entry name" value="Cyclin-like_sf"/>
</dbReference>
<keyword evidence="2 4" id="KW-0195">Cyclin</keyword>
<dbReference type="PANTHER" id="PTHR10177">
    <property type="entry name" value="CYCLINS"/>
    <property type="match status" value="1"/>
</dbReference>
<comment type="caution">
    <text evidence="6">The sequence shown here is derived from an EMBL/GenBank/DDBJ whole genome shotgun (WGS) entry which is preliminary data.</text>
</comment>
<dbReference type="Pfam" id="PF02984">
    <property type="entry name" value="Cyclin_C"/>
    <property type="match status" value="1"/>
</dbReference>
<accession>A0ABD3JIX6</accession>
<protein>
    <recommendedName>
        <fullName evidence="5">Cyclin-like domain-containing protein</fullName>
    </recommendedName>
</protein>
<dbReference type="PROSITE" id="PS00292">
    <property type="entry name" value="CYCLINS"/>
    <property type="match status" value="1"/>
</dbReference>
<evidence type="ECO:0000256" key="4">
    <source>
        <dbReference type="RuleBase" id="RU000383"/>
    </source>
</evidence>
<keyword evidence="1" id="KW-0132">Cell division</keyword>
<dbReference type="GO" id="GO:0051301">
    <property type="term" value="P:cell division"/>
    <property type="evidence" value="ECO:0007669"/>
    <property type="project" value="UniProtKB-KW"/>
</dbReference>
<sequence>MEYGDDSDVVSLLCQEDEAAFLLVSHDDDDRLRRRGADQAPAAETITQFSFAVGDEDEYIQRLVRRETRDPPFSLRCSSAAAAATPRSLWLERARTSAIDWIFDRRESFGFHLHTAYLSITYFDRFLAIRSIADGKLWAVRLLSLACLLLAAKMEEYRVPAISDFQAEDFVFEGEIIQNTELLILKTLEWKLSSITPFSYLHYLVLKLHGQSREREFFNAMELVLALSKEINLVDYRPSVIAAAAVLSSSSDAELSRKAMELKTSRISLWDSQDNEHIFVCYNLLQGIMKQEKLKTPPKISHRDVLRSVSSSLTYASGGIKRRLPFIDSDQNCPVKKKTRRQ</sequence>
<organism evidence="6 7">
    <name type="scientific">Eucalyptus globulus</name>
    <name type="common">Tasmanian blue gum</name>
    <dbReference type="NCBI Taxonomy" id="34317"/>
    <lineage>
        <taxon>Eukaryota</taxon>
        <taxon>Viridiplantae</taxon>
        <taxon>Streptophyta</taxon>
        <taxon>Embryophyta</taxon>
        <taxon>Tracheophyta</taxon>
        <taxon>Spermatophyta</taxon>
        <taxon>Magnoliopsida</taxon>
        <taxon>eudicotyledons</taxon>
        <taxon>Gunneridae</taxon>
        <taxon>Pentapetalae</taxon>
        <taxon>rosids</taxon>
        <taxon>malvids</taxon>
        <taxon>Myrtales</taxon>
        <taxon>Myrtaceae</taxon>
        <taxon>Myrtoideae</taxon>
        <taxon>Eucalypteae</taxon>
        <taxon>Eucalyptus</taxon>
    </lineage>
</organism>
<evidence type="ECO:0000256" key="2">
    <source>
        <dbReference type="ARBA" id="ARBA00023127"/>
    </source>
</evidence>
<gene>
    <name evidence="6" type="ORF">ACJRO7_031155</name>
</gene>
<dbReference type="CDD" id="cd20544">
    <property type="entry name" value="CYCLIN_AtCycD-like_rpt2"/>
    <property type="match status" value="1"/>
</dbReference>
<dbReference type="InterPro" id="IPR004367">
    <property type="entry name" value="Cyclin_C-dom"/>
</dbReference>
<dbReference type="EMBL" id="JBJKBG010000008">
    <property type="protein sequence ID" value="KAL3726219.1"/>
    <property type="molecule type" value="Genomic_DNA"/>
</dbReference>
<dbReference type="Gene3D" id="1.10.472.10">
    <property type="entry name" value="Cyclin-like"/>
    <property type="match status" value="2"/>
</dbReference>
<dbReference type="SUPFAM" id="SSF47954">
    <property type="entry name" value="Cyclin-like"/>
    <property type="match status" value="1"/>
</dbReference>
<reference evidence="6 7" key="1">
    <citation type="submission" date="2024-11" db="EMBL/GenBank/DDBJ databases">
        <title>Chromosome-level genome assembly of Eucalyptus globulus Labill. provides insights into its genome evolution.</title>
        <authorList>
            <person name="Li X."/>
        </authorList>
    </citation>
    <scope>NUCLEOTIDE SEQUENCE [LARGE SCALE GENOMIC DNA]</scope>
    <source>
        <strain evidence="6">CL2024</strain>
        <tissue evidence="6">Fresh tender leaves</tissue>
    </source>
</reference>
<dbReference type="SMART" id="SM00385">
    <property type="entry name" value="CYCLIN"/>
    <property type="match status" value="1"/>
</dbReference>
<keyword evidence="3" id="KW-0131">Cell cycle</keyword>
<dbReference type="InterPro" id="IPR013763">
    <property type="entry name" value="Cyclin-like_dom"/>
</dbReference>
<keyword evidence="7" id="KW-1185">Reference proteome</keyword>